<reference evidence="1 2" key="1">
    <citation type="submission" date="2006-06" db="EMBL/GenBank/DDBJ databases">
        <authorList>
            <person name="Moran M.A."/>
            <person name="Ferriera S."/>
            <person name="Johnson J."/>
            <person name="Kravitz S."/>
            <person name="Beeson K."/>
            <person name="Sutton G."/>
            <person name="Rogers Y.-H."/>
            <person name="Friedman R."/>
            <person name="Frazier M."/>
            <person name="Venter J.C."/>
        </authorList>
    </citation>
    <scope>NUCLEOTIDE SEQUENCE [LARGE SCALE GENOMIC DNA]</scope>
    <source>
        <strain evidence="1 2">E-37</strain>
    </source>
</reference>
<keyword evidence="2" id="KW-1185">Reference proteome</keyword>
<sequence>MMLTAVRAAPVVRPGRVARVPVSIWDLLVWAFRWERVSLDFDELASVAGERPGIGIEYILMKRGDLGCEIDGGGRSEPHPDAEAVASALAVLPEALGGRRMAVAIAEFARADAWPDFGTDAARCEPEEWRVTKWGRFARRTFWTGTGRLDRWPAHVLGKDDGHVCLVRYTGTARDAAEMRRFWLTWRLALLELRTSFRIGGDLTGFVLTDALPPLEPWKKGLDRKSLR</sequence>
<protein>
    <submittedName>
        <fullName evidence="1">Uncharacterized protein</fullName>
    </submittedName>
</protein>
<dbReference type="AlphaFoldDB" id="A3KA47"/>
<dbReference type="Proteomes" id="UP000005713">
    <property type="component" value="Unassembled WGS sequence"/>
</dbReference>
<dbReference type="eggNOG" id="ENOG5032CGN">
    <property type="taxonomic scope" value="Bacteria"/>
</dbReference>
<gene>
    <name evidence="1" type="ORF">SSE37_25318</name>
</gene>
<dbReference type="EMBL" id="AAYA01000020">
    <property type="protein sequence ID" value="EBA05990.1"/>
    <property type="molecule type" value="Genomic_DNA"/>
</dbReference>
<dbReference type="OrthoDB" id="7652971at2"/>
<accession>A3KA47</accession>
<dbReference type="RefSeq" id="WP_005863436.1">
    <property type="nucleotide sequence ID" value="NZ_AAYA01000020.1"/>
</dbReference>
<name>A3KA47_SAGS3</name>
<evidence type="ECO:0000313" key="1">
    <source>
        <dbReference type="EMBL" id="EBA05990.1"/>
    </source>
</evidence>
<comment type="caution">
    <text evidence="1">The sequence shown here is derived from an EMBL/GenBank/DDBJ whole genome shotgun (WGS) entry which is preliminary data.</text>
</comment>
<proteinExistence type="predicted"/>
<organism evidence="1 2">
    <name type="scientific">Sagittula stellata (strain ATCC 700073 / DSM 11524 / E-37)</name>
    <dbReference type="NCBI Taxonomy" id="388399"/>
    <lineage>
        <taxon>Bacteria</taxon>
        <taxon>Pseudomonadati</taxon>
        <taxon>Pseudomonadota</taxon>
        <taxon>Alphaproteobacteria</taxon>
        <taxon>Rhodobacterales</taxon>
        <taxon>Roseobacteraceae</taxon>
        <taxon>Sagittula</taxon>
    </lineage>
</organism>
<evidence type="ECO:0000313" key="2">
    <source>
        <dbReference type="Proteomes" id="UP000005713"/>
    </source>
</evidence>